<reference evidence="2" key="2">
    <citation type="journal article" date="2007" name="Science">
        <title>Draft genome sequence of the sexually transmitted pathogen Trichomonas vaginalis.</title>
        <authorList>
            <person name="Carlton J.M."/>
            <person name="Hirt R.P."/>
            <person name="Silva J.C."/>
            <person name="Delcher A.L."/>
            <person name="Schatz M."/>
            <person name="Zhao Q."/>
            <person name="Wortman J.R."/>
            <person name="Bidwell S.L."/>
            <person name="Alsmark U.C.M."/>
            <person name="Besteiro S."/>
            <person name="Sicheritz-Ponten T."/>
            <person name="Noel C.J."/>
            <person name="Dacks J.B."/>
            <person name="Foster P.G."/>
            <person name="Simillion C."/>
            <person name="Van de Peer Y."/>
            <person name="Miranda-Saavedra D."/>
            <person name="Barton G.J."/>
            <person name="Westrop G.D."/>
            <person name="Mueller S."/>
            <person name="Dessi D."/>
            <person name="Fiori P.L."/>
            <person name="Ren Q."/>
            <person name="Paulsen I."/>
            <person name="Zhang H."/>
            <person name="Bastida-Corcuera F.D."/>
            <person name="Simoes-Barbosa A."/>
            <person name="Brown M.T."/>
            <person name="Hayes R.D."/>
            <person name="Mukherjee M."/>
            <person name="Okumura C.Y."/>
            <person name="Schneider R."/>
            <person name="Smith A.J."/>
            <person name="Vanacova S."/>
            <person name="Villalvazo M."/>
            <person name="Haas B.J."/>
            <person name="Pertea M."/>
            <person name="Feldblyum T.V."/>
            <person name="Utterback T.R."/>
            <person name="Shu C.L."/>
            <person name="Osoegawa K."/>
            <person name="de Jong P.J."/>
            <person name="Hrdy I."/>
            <person name="Horvathova L."/>
            <person name="Zubacova Z."/>
            <person name="Dolezal P."/>
            <person name="Malik S.B."/>
            <person name="Logsdon J.M. Jr."/>
            <person name="Henze K."/>
            <person name="Gupta A."/>
            <person name="Wang C.C."/>
            <person name="Dunne R.L."/>
            <person name="Upcroft J.A."/>
            <person name="Upcroft P."/>
            <person name="White O."/>
            <person name="Salzberg S.L."/>
            <person name="Tang P."/>
            <person name="Chiu C.-H."/>
            <person name="Lee Y.-S."/>
            <person name="Embley T.M."/>
            <person name="Coombs G.H."/>
            <person name="Mottram J.C."/>
            <person name="Tachezy J."/>
            <person name="Fraser-Liggett C.M."/>
            <person name="Johnson P.J."/>
        </authorList>
    </citation>
    <scope>NUCLEOTIDE SEQUENCE [LARGE SCALE GENOMIC DNA]</scope>
    <source>
        <strain evidence="2">G3</strain>
    </source>
</reference>
<feature type="region of interest" description="Disordered" evidence="1">
    <location>
        <begin position="243"/>
        <end position="355"/>
    </location>
</feature>
<dbReference type="RefSeq" id="XP_001322705.1">
    <property type="nucleotide sequence ID" value="XM_001322670.1"/>
</dbReference>
<evidence type="ECO:0000256" key="1">
    <source>
        <dbReference type="SAM" id="MobiDB-lite"/>
    </source>
</evidence>
<sequence>MHSFARQLHDQKRFNERLGVYRAQSARCNAQMQLLEQSVNSILNSDPVSNYSSPFSSKYINTRSTPRFSTVVSQDLPQFSPKNSSQIKTPTTNRNKSNNISTSALNDIPTTSQEILSLQDSSQENLFESKDSLYVAAGSVDRFRNLSSSSDGADSYLTPKKYYIPNSINSEDEIVPGVSTKKHEDDEEEKLYEEEENMLEKDDLQNIINESSDSRQFDQKLQNIFNKVSPNLSKFSAVDTDSLSFGNEEEIDEQANMEEEYSEEIHNEEEETNQNQNISDKDNYFQNENLEEVDLNQNDEEDYEVEEDQEEDVAEELLKSDDSKEEEEVNSNADNDDLYFSFEEDGQSEKENLKKTESDILIDSIINMSD</sequence>
<dbReference type="InParanoid" id="A2EA36"/>
<evidence type="ECO:0000313" key="2">
    <source>
        <dbReference type="EMBL" id="EAY10482.1"/>
    </source>
</evidence>
<dbReference type="AlphaFoldDB" id="A2EA36"/>
<gene>
    <name evidence="2" type="ORF">TVAG_483930</name>
</gene>
<name>A2EA36_TRIV3</name>
<feature type="compositionally biased region" description="Acidic residues" evidence="1">
    <location>
        <begin position="289"/>
        <end position="315"/>
    </location>
</feature>
<keyword evidence="3" id="KW-1185">Reference proteome</keyword>
<evidence type="ECO:0000313" key="3">
    <source>
        <dbReference type="Proteomes" id="UP000001542"/>
    </source>
</evidence>
<proteinExistence type="predicted"/>
<dbReference type="VEuPathDB" id="TrichDB:TVAG_483930"/>
<organism evidence="2 3">
    <name type="scientific">Trichomonas vaginalis (strain ATCC PRA-98 / G3)</name>
    <dbReference type="NCBI Taxonomy" id="412133"/>
    <lineage>
        <taxon>Eukaryota</taxon>
        <taxon>Metamonada</taxon>
        <taxon>Parabasalia</taxon>
        <taxon>Trichomonadida</taxon>
        <taxon>Trichomonadidae</taxon>
        <taxon>Trichomonas</taxon>
    </lineage>
</organism>
<protein>
    <submittedName>
        <fullName evidence="2">Uncharacterized protein</fullName>
    </submittedName>
</protein>
<reference evidence="2" key="1">
    <citation type="submission" date="2006-10" db="EMBL/GenBank/DDBJ databases">
        <authorList>
            <person name="Amadeo P."/>
            <person name="Zhao Q."/>
            <person name="Wortman J."/>
            <person name="Fraser-Liggett C."/>
            <person name="Carlton J."/>
        </authorList>
    </citation>
    <scope>NUCLEOTIDE SEQUENCE</scope>
    <source>
        <strain evidence="2">G3</strain>
    </source>
</reference>
<feature type="compositionally biased region" description="Acidic residues" evidence="1">
    <location>
        <begin position="247"/>
        <end position="272"/>
    </location>
</feature>
<feature type="region of interest" description="Disordered" evidence="1">
    <location>
        <begin position="75"/>
        <end position="105"/>
    </location>
</feature>
<dbReference type="VEuPathDB" id="TrichDB:TVAGG3_0980910"/>
<dbReference type="Proteomes" id="UP000001542">
    <property type="component" value="Unassembled WGS sequence"/>
</dbReference>
<dbReference type="KEGG" id="tva:4768416"/>
<accession>A2EA36</accession>
<dbReference type="EMBL" id="DS113337">
    <property type="protein sequence ID" value="EAY10482.1"/>
    <property type="molecule type" value="Genomic_DNA"/>
</dbReference>
<feature type="compositionally biased region" description="Acidic residues" evidence="1">
    <location>
        <begin position="323"/>
        <end position="346"/>
    </location>
</feature>